<keyword evidence="1" id="KW-0694">RNA-binding</keyword>
<evidence type="ECO:0000313" key="3">
    <source>
        <dbReference type="EMBL" id="KEP45972.1"/>
    </source>
</evidence>
<dbReference type="AlphaFoldDB" id="A0A074S7C1"/>
<reference evidence="3 4" key="1">
    <citation type="submission" date="2013-12" db="EMBL/GenBank/DDBJ databases">
        <authorList>
            <person name="Cubeta M."/>
            <person name="Pakala S."/>
            <person name="Fedorova N."/>
            <person name="Thomas E."/>
            <person name="Dean R."/>
            <person name="Jabaji S."/>
            <person name="Neate S."/>
            <person name="Toda T."/>
            <person name="Tavantzis S."/>
            <person name="Vilgalys R."/>
            <person name="Bharathan N."/>
            <person name="Pakala S."/>
            <person name="Losada L.S."/>
            <person name="Zafar N."/>
            <person name="Nierman W."/>
        </authorList>
    </citation>
    <scope>NUCLEOTIDE SEQUENCE [LARGE SCALE GENOMIC DNA]</scope>
    <source>
        <strain evidence="3 4">123E</strain>
    </source>
</reference>
<dbReference type="GO" id="GO:0005681">
    <property type="term" value="C:spliceosomal complex"/>
    <property type="evidence" value="ECO:0007669"/>
    <property type="project" value="TreeGrafter"/>
</dbReference>
<dbReference type="Gene3D" id="3.30.70.330">
    <property type="match status" value="1"/>
</dbReference>
<evidence type="ECO:0000313" key="4">
    <source>
        <dbReference type="Proteomes" id="UP000027456"/>
    </source>
</evidence>
<protein>
    <submittedName>
        <fullName evidence="3">Putative RNA recognition motif</fullName>
    </submittedName>
</protein>
<dbReference type="Pfam" id="PF00076">
    <property type="entry name" value="RRM_1"/>
    <property type="match status" value="1"/>
</dbReference>
<dbReference type="HOGENOM" id="CLU_1548480_0_0_1"/>
<evidence type="ECO:0000256" key="1">
    <source>
        <dbReference type="PROSITE-ProRule" id="PRU00176"/>
    </source>
</evidence>
<dbReference type="SMART" id="SM00360">
    <property type="entry name" value="RRM"/>
    <property type="match status" value="1"/>
</dbReference>
<dbReference type="CDD" id="cd12446">
    <property type="entry name" value="RRM_RBM25"/>
    <property type="match status" value="1"/>
</dbReference>
<proteinExistence type="predicted"/>
<dbReference type="InterPro" id="IPR034268">
    <property type="entry name" value="RBM25_RRM"/>
</dbReference>
<dbReference type="GO" id="GO:0003729">
    <property type="term" value="F:mRNA binding"/>
    <property type="evidence" value="ECO:0007669"/>
    <property type="project" value="TreeGrafter"/>
</dbReference>
<dbReference type="PANTHER" id="PTHR18806:SF4">
    <property type="entry name" value="RNA-BINDING PROTEIN 25"/>
    <property type="match status" value="1"/>
</dbReference>
<gene>
    <name evidence="3" type="ORF">V565_226710</name>
</gene>
<feature type="domain" description="RRM" evidence="2">
    <location>
        <begin position="5"/>
        <end position="83"/>
    </location>
</feature>
<evidence type="ECO:0000259" key="2">
    <source>
        <dbReference type="PROSITE" id="PS50102"/>
    </source>
</evidence>
<dbReference type="EMBL" id="AZST01001357">
    <property type="protein sequence ID" value="KEP45972.1"/>
    <property type="molecule type" value="Genomic_DNA"/>
</dbReference>
<keyword evidence="4" id="KW-1185">Reference proteome</keyword>
<comment type="caution">
    <text evidence="3">The sequence shown here is derived from an EMBL/GenBank/DDBJ whole genome shotgun (WGS) entry which is preliminary data.</text>
</comment>
<dbReference type="OrthoDB" id="6275295at2759"/>
<sequence>MLKATTLFVGSIFPDISDGFLTSLFAACGLIRSFKRLQARQGKPQAFGFAEFEEPDGVVHALQLLDVKAYEEPENVGTSPVRSSVLLRLSGLCSARGDWRGLKKRIDTSWGSGWQSGMTMRVTSRFMLTGLDGDKPVSASWPREHKRTTHQAHWKNFKLNISDSNPKPFSRDK</sequence>
<dbReference type="Proteomes" id="UP000027456">
    <property type="component" value="Unassembled WGS sequence"/>
</dbReference>
<organism evidence="3 4">
    <name type="scientific">Rhizoctonia solani 123E</name>
    <dbReference type="NCBI Taxonomy" id="1423351"/>
    <lineage>
        <taxon>Eukaryota</taxon>
        <taxon>Fungi</taxon>
        <taxon>Dikarya</taxon>
        <taxon>Basidiomycota</taxon>
        <taxon>Agaricomycotina</taxon>
        <taxon>Agaricomycetes</taxon>
        <taxon>Cantharellales</taxon>
        <taxon>Ceratobasidiaceae</taxon>
        <taxon>Rhizoctonia</taxon>
    </lineage>
</organism>
<dbReference type="InterPro" id="IPR052768">
    <property type="entry name" value="RBM25"/>
</dbReference>
<name>A0A074S7C1_9AGAM</name>
<dbReference type="PANTHER" id="PTHR18806">
    <property type="entry name" value="RBM25 PROTEIN"/>
    <property type="match status" value="1"/>
</dbReference>
<dbReference type="PROSITE" id="PS50102">
    <property type="entry name" value="RRM"/>
    <property type="match status" value="1"/>
</dbReference>
<dbReference type="InterPro" id="IPR012677">
    <property type="entry name" value="Nucleotide-bd_a/b_plait_sf"/>
</dbReference>
<accession>A0A074S7C1</accession>
<dbReference type="SUPFAM" id="SSF54928">
    <property type="entry name" value="RNA-binding domain, RBD"/>
    <property type="match status" value="1"/>
</dbReference>
<dbReference type="STRING" id="1423351.A0A074S7C1"/>
<dbReference type="InterPro" id="IPR000504">
    <property type="entry name" value="RRM_dom"/>
</dbReference>
<dbReference type="InterPro" id="IPR035979">
    <property type="entry name" value="RBD_domain_sf"/>
</dbReference>